<proteinExistence type="predicted"/>
<feature type="region of interest" description="Disordered" evidence="1">
    <location>
        <begin position="196"/>
        <end position="239"/>
    </location>
</feature>
<gene>
    <name evidence="2" type="ORF">WN944_027413</name>
</gene>
<reference evidence="2 3" key="1">
    <citation type="submission" date="2024-05" db="EMBL/GenBank/DDBJ databases">
        <title>Haplotype-resolved chromosome-level genome assembly of Huyou (Citrus changshanensis).</title>
        <authorList>
            <person name="Miao C."/>
            <person name="Chen W."/>
            <person name="Wu Y."/>
            <person name="Wang L."/>
            <person name="Zhao S."/>
            <person name="Grierson D."/>
            <person name="Xu C."/>
            <person name="Chen K."/>
        </authorList>
    </citation>
    <scope>NUCLEOTIDE SEQUENCE [LARGE SCALE GENOMIC DNA]</scope>
    <source>
        <strain evidence="2">01-14</strain>
        <tissue evidence="2">Leaf</tissue>
    </source>
</reference>
<dbReference type="Proteomes" id="UP001428341">
    <property type="component" value="Unassembled WGS sequence"/>
</dbReference>
<accession>A0AAP0LHX4</accession>
<dbReference type="AlphaFoldDB" id="A0AAP0LHX4"/>
<evidence type="ECO:0000313" key="2">
    <source>
        <dbReference type="EMBL" id="KAK9175406.1"/>
    </source>
</evidence>
<protein>
    <submittedName>
        <fullName evidence="2">Uncharacterized protein</fullName>
    </submittedName>
</protein>
<sequence length="239" mass="25320">MLLRVTLIRPVTRHPKFPPERPIFHHHNRVLTRQDEKLRSDPKVVERHFRQHRVAATSHVPLPQSRILGDDLDEALVTEPNVAVRGGGGGAIERGGGDEGVVDVVEGVEGDAVLGEEGEEGVSGVVEDGGGEEATCGGDECRGRAEGDLRGDEFGGVEYGVGAATWKGDVGGGVRVDIDVVEWVAAAVWFGEEAGPERGEMEVGVGEEEEGDFEFRVRGGEAGAGKRGGGRRGSAREEG</sequence>
<evidence type="ECO:0000313" key="3">
    <source>
        <dbReference type="Proteomes" id="UP001428341"/>
    </source>
</evidence>
<name>A0AAP0LHX4_9ROSI</name>
<keyword evidence="3" id="KW-1185">Reference proteome</keyword>
<comment type="caution">
    <text evidence="2">The sequence shown here is derived from an EMBL/GenBank/DDBJ whole genome shotgun (WGS) entry which is preliminary data.</text>
</comment>
<evidence type="ECO:0000256" key="1">
    <source>
        <dbReference type="SAM" id="MobiDB-lite"/>
    </source>
</evidence>
<organism evidence="2 3">
    <name type="scientific">Citrus x changshan-huyou</name>
    <dbReference type="NCBI Taxonomy" id="2935761"/>
    <lineage>
        <taxon>Eukaryota</taxon>
        <taxon>Viridiplantae</taxon>
        <taxon>Streptophyta</taxon>
        <taxon>Embryophyta</taxon>
        <taxon>Tracheophyta</taxon>
        <taxon>Spermatophyta</taxon>
        <taxon>Magnoliopsida</taxon>
        <taxon>eudicotyledons</taxon>
        <taxon>Gunneridae</taxon>
        <taxon>Pentapetalae</taxon>
        <taxon>rosids</taxon>
        <taxon>malvids</taxon>
        <taxon>Sapindales</taxon>
        <taxon>Rutaceae</taxon>
        <taxon>Aurantioideae</taxon>
        <taxon>Citrus</taxon>
    </lineage>
</organism>
<dbReference type="EMBL" id="JBCGBO010000025">
    <property type="protein sequence ID" value="KAK9175406.1"/>
    <property type="molecule type" value="Genomic_DNA"/>
</dbReference>